<gene>
    <name evidence="1" type="ORF">SAMN05444159_6545</name>
</gene>
<accession>A0A1M7CPD3</accession>
<dbReference type="Proteomes" id="UP000189935">
    <property type="component" value="Chromosome I"/>
</dbReference>
<organism evidence="1 2">
    <name type="scientific">Bradyrhizobium lablabi</name>
    <dbReference type="NCBI Taxonomy" id="722472"/>
    <lineage>
        <taxon>Bacteria</taxon>
        <taxon>Pseudomonadati</taxon>
        <taxon>Pseudomonadota</taxon>
        <taxon>Alphaproteobacteria</taxon>
        <taxon>Hyphomicrobiales</taxon>
        <taxon>Nitrobacteraceae</taxon>
        <taxon>Bradyrhizobium</taxon>
    </lineage>
</organism>
<name>A0A1M7CPD3_9BRAD</name>
<evidence type="ECO:0000313" key="1">
    <source>
        <dbReference type="EMBL" id="SHL68679.1"/>
    </source>
</evidence>
<dbReference type="EMBL" id="LT670844">
    <property type="protein sequence ID" value="SHL68679.1"/>
    <property type="molecule type" value="Genomic_DNA"/>
</dbReference>
<sequence>MPSLQEPHTAASVNKLPIADFENMSLVYSTVTMREEAGPEMPVLPDAAVLAPMIKADETALPQSCP</sequence>
<proteinExistence type="predicted"/>
<protein>
    <submittedName>
        <fullName evidence="1">Uncharacterized protein</fullName>
    </submittedName>
</protein>
<dbReference type="AlphaFoldDB" id="A0A1M7CPD3"/>
<evidence type="ECO:0000313" key="2">
    <source>
        <dbReference type="Proteomes" id="UP000189935"/>
    </source>
</evidence>
<reference evidence="1 2" key="1">
    <citation type="submission" date="2016-11" db="EMBL/GenBank/DDBJ databases">
        <authorList>
            <person name="Jaros S."/>
            <person name="Januszkiewicz K."/>
            <person name="Wedrychowicz H."/>
        </authorList>
    </citation>
    <scope>NUCLEOTIDE SEQUENCE [LARGE SCALE GENOMIC DNA]</scope>
    <source>
        <strain evidence="1 2">GAS499</strain>
    </source>
</reference>